<keyword evidence="1" id="KW-0472">Membrane</keyword>
<protein>
    <submittedName>
        <fullName evidence="2">Uncharacterized protein</fullName>
    </submittedName>
</protein>
<sequence>MGTFCQITNFFIQNLVSLQITQNMILYVVCYQLLDQIKQKKGK</sequence>
<keyword evidence="1" id="KW-1133">Transmembrane helix</keyword>
<evidence type="ECO:0000313" key="2">
    <source>
        <dbReference type="EMBL" id="TLD42143.1"/>
    </source>
</evidence>
<reference evidence="2 3" key="1">
    <citation type="submission" date="2019-04" db="EMBL/GenBank/DDBJ databases">
        <title>Genome of a novel bacterium Candidatus Jettenia ecosi reconstructed from metagenome of an anammox bioreactor.</title>
        <authorList>
            <person name="Mardanov A.V."/>
            <person name="Beletsky A.V."/>
            <person name="Ravin N.V."/>
            <person name="Botchkova E.A."/>
            <person name="Litti Y.V."/>
            <person name="Nozhevnikova A.N."/>
        </authorList>
    </citation>
    <scope>NUCLEOTIDE SEQUENCE [LARGE SCALE GENOMIC DNA]</scope>
    <source>
        <strain evidence="2">J2</strain>
    </source>
</reference>
<organism evidence="2 3">
    <name type="scientific">Candidatus Jettenia ecosi</name>
    <dbReference type="NCBI Taxonomy" id="2494326"/>
    <lineage>
        <taxon>Bacteria</taxon>
        <taxon>Pseudomonadati</taxon>
        <taxon>Planctomycetota</taxon>
        <taxon>Candidatus Brocadiia</taxon>
        <taxon>Candidatus Brocadiales</taxon>
        <taxon>Candidatus Brocadiaceae</taxon>
        <taxon>Candidatus Jettenia</taxon>
    </lineage>
</organism>
<keyword evidence="1" id="KW-0812">Transmembrane</keyword>
<evidence type="ECO:0000256" key="1">
    <source>
        <dbReference type="SAM" id="Phobius"/>
    </source>
</evidence>
<proteinExistence type="predicted"/>
<dbReference type="AlphaFoldDB" id="A0A533QBP4"/>
<accession>A0A533QBP4</accession>
<feature type="transmembrane region" description="Helical" evidence="1">
    <location>
        <begin position="12"/>
        <end position="34"/>
    </location>
</feature>
<gene>
    <name evidence="2" type="ORF">JETT_1623</name>
</gene>
<evidence type="ECO:0000313" key="3">
    <source>
        <dbReference type="Proteomes" id="UP000319783"/>
    </source>
</evidence>
<dbReference type="Proteomes" id="UP000319783">
    <property type="component" value="Unassembled WGS sequence"/>
</dbReference>
<comment type="caution">
    <text evidence="2">The sequence shown here is derived from an EMBL/GenBank/DDBJ whole genome shotgun (WGS) entry which is preliminary data.</text>
</comment>
<name>A0A533QBP4_9BACT</name>
<dbReference type="EMBL" id="SULG01000027">
    <property type="protein sequence ID" value="TLD42143.1"/>
    <property type="molecule type" value="Genomic_DNA"/>
</dbReference>